<dbReference type="KEGG" id="niy:FQ775_12775"/>
<dbReference type="PANTHER" id="PTHR46361:SF3">
    <property type="entry name" value="ELECTRON CARRIER_ PROTEIN DISULFIDE OXIDOREDUCTASE"/>
    <property type="match status" value="1"/>
</dbReference>
<dbReference type="Pfam" id="PF04784">
    <property type="entry name" value="DUF547"/>
    <property type="match status" value="1"/>
</dbReference>
<dbReference type="PROSITE" id="PS51318">
    <property type="entry name" value="TAT"/>
    <property type="match status" value="1"/>
</dbReference>
<protein>
    <submittedName>
        <fullName evidence="2">DUF547 domain-containing protein</fullName>
    </submittedName>
</protein>
<proteinExistence type="predicted"/>
<accession>A0A5B8L0I0</accession>
<dbReference type="AlphaFoldDB" id="A0A5B8L0I0"/>
<dbReference type="InterPro" id="IPR006311">
    <property type="entry name" value="TAT_signal"/>
</dbReference>
<organism evidence="2 3">
    <name type="scientific">Nitratireductor mangrovi</name>
    <dbReference type="NCBI Taxonomy" id="2599600"/>
    <lineage>
        <taxon>Bacteria</taxon>
        <taxon>Pseudomonadati</taxon>
        <taxon>Pseudomonadota</taxon>
        <taxon>Alphaproteobacteria</taxon>
        <taxon>Hyphomicrobiales</taxon>
        <taxon>Phyllobacteriaceae</taxon>
        <taxon>Nitratireductor</taxon>
    </lineage>
</organism>
<name>A0A5B8L0I0_9HYPH</name>
<evidence type="ECO:0000313" key="3">
    <source>
        <dbReference type="Proteomes" id="UP000321389"/>
    </source>
</evidence>
<gene>
    <name evidence="2" type="ORF">FQ775_12775</name>
</gene>
<evidence type="ECO:0000259" key="1">
    <source>
        <dbReference type="Pfam" id="PF04784"/>
    </source>
</evidence>
<dbReference type="EMBL" id="CP042301">
    <property type="protein sequence ID" value="QDZ01180.2"/>
    <property type="molecule type" value="Genomic_DNA"/>
</dbReference>
<dbReference type="Proteomes" id="UP000321389">
    <property type="component" value="Chromosome"/>
</dbReference>
<dbReference type="PANTHER" id="PTHR46361">
    <property type="entry name" value="ELECTRON CARRIER/ PROTEIN DISULFIDE OXIDOREDUCTASE"/>
    <property type="match status" value="1"/>
</dbReference>
<reference evidence="2" key="1">
    <citation type="submission" date="2020-04" db="EMBL/GenBank/DDBJ databases">
        <title>Nitratireductor sp. nov. isolated from mangrove soil.</title>
        <authorList>
            <person name="Ye Y."/>
        </authorList>
    </citation>
    <scope>NUCLEOTIDE SEQUENCE</scope>
    <source>
        <strain evidence="2">SY7</strain>
    </source>
</reference>
<sequence length="284" mass="30786">MTIKSESIDRVTSGQSLPRRTFLTGALSALASLVLPTGALAAPLEHFRPRGVGGYDHGAYAPLLARFVKPDGAGYNRVDYAGFKRDGHGPLKAYVAALQSATPSRFSVDAAHAFWINLYNAVTLDVVLDHYPVATIKNIGLGGGGLFGRGPWSKELVSVEETPLSLDDIEHRIIRPLFNDPMSHYALNCASYSCPNLAVTAFTGENVGRLMRDNAVAYVNHERGVAVARGRITASKIYSWYADDFGGWGRLKGHWTAFATKPHAAAIRAAEMGGYDYDWSLNDV</sequence>
<keyword evidence="3" id="KW-1185">Reference proteome</keyword>
<dbReference type="InterPro" id="IPR006869">
    <property type="entry name" value="DUF547"/>
</dbReference>
<dbReference type="RefSeq" id="WP_167813133.1">
    <property type="nucleotide sequence ID" value="NZ_CP042301.2"/>
</dbReference>
<feature type="domain" description="DUF547" evidence="1">
    <location>
        <begin position="105"/>
        <end position="219"/>
    </location>
</feature>
<evidence type="ECO:0000313" key="2">
    <source>
        <dbReference type="EMBL" id="QDZ01180.2"/>
    </source>
</evidence>